<reference evidence="1" key="1">
    <citation type="submission" date="2021-01" db="EMBL/GenBank/DDBJ databases">
        <authorList>
            <consortium name="Genoscope - CEA"/>
            <person name="William W."/>
        </authorList>
    </citation>
    <scope>NUCLEOTIDE SEQUENCE</scope>
</reference>
<dbReference type="AlphaFoldDB" id="A0A816TND2"/>
<dbReference type="Proteomes" id="UP001295469">
    <property type="component" value="Chromosome A05"/>
</dbReference>
<organism evidence="1">
    <name type="scientific">Brassica napus</name>
    <name type="common">Rape</name>
    <dbReference type="NCBI Taxonomy" id="3708"/>
    <lineage>
        <taxon>Eukaryota</taxon>
        <taxon>Viridiplantae</taxon>
        <taxon>Streptophyta</taxon>
        <taxon>Embryophyta</taxon>
        <taxon>Tracheophyta</taxon>
        <taxon>Spermatophyta</taxon>
        <taxon>Magnoliopsida</taxon>
        <taxon>eudicotyledons</taxon>
        <taxon>Gunneridae</taxon>
        <taxon>Pentapetalae</taxon>
        <taxon>rosids</taxon>
        <taxon>malvids</taxon>
        <taxon>Brassicales</taxon>
        <taxon>Brassicaceae</taxon>
        <taxon>Brassiceae</taxon>
        <taxon>Brassica</taxon>
    </lineage>
</organism>
<proteinExistence type="predicted"/>
<gene>
    <name evidence="1" type="ORF">DARMORV10_A05P24370.1</name>
</gene>
<protein>
    <submittedName>
        <fullName evidence="1">(rape) hypothetical protein</fullName>
    </submittedName>
</protein>
<dbReference type="EMBL" id="HG994359">
    <property type="protein sequence ID" value="CAF2098830.1"/>
    <property type="molecule type" value="Genomic_DNA"/>
</dbReference>
<name>A0A816TND2_BRANA</name>
<accession>A0A816TND2</accession>
<sequence>MRESAFRVAEKPDLFFPFQISGVSGLATARDFGRPSLLMDLGLCAAVR</sequence>
<evidence type="ECO:0000313" key="1">
    <source>
        <dbReference type="EMBL" id="CAF2098830.1"/>
    </source>
</evidence>